<evidence type="ECO:0000313" key="1">
    <source>
        <dbReference type="EMBL" id="ETJ17464.1"/>
    </source>
</evidence>
<reference evidence="1" key="1">
    <citation type="submission" date="2013-12" db="EMBL/GenBank/DDBJ databases">
        <title>A Varibaculum cambriense genome reconstructed from a premature infant gut community with otherwise low bacterial novelty that shifts toward anaerobic metabolism during the third week of life.</title>
        <authorList>
            <person name="Brown C.T."/>
            <person name="Sharon I."/>
            <person name="Thomas B.C."/>
            <person name="Castelle C.J."/>
            <person name="Morowitz M.J."/>
            <person name="Banfield J.F."/>
        </authorList>
    </citation>
    <scope>NUCLEOTIDE SEQUENCE</scope>
</reference>
<protein>
    <submittedName>
        <fullName evidence="1">CDP-diacylglycerol pyrophosphatase</fullName>
    </submittedName>
</protein>
<proteinExistence type="predicted"/>
<dbReference type="EMBL" id="AZMM01018768">
    <property type="protein sequence ID" value="ETJ17464.1"/>
    <property type="molecule type" value="Genomic_DNA"/>
</dbReference>
<dbReference type="AlphaFoldDB" id="W1WM02"/>
<organism evidence="1">
    <name type="scientific">human gut metagenome</name>
    <dbReference type="NCBI Taxonomy" id="408170"/>
    <lineage>
        <taxon>unclassified sequences</taxon>
        <taxon>metagenomes</taxon>
        <taxon>organismal metagenomes</taxon>
    </lineage>
</organism>
<comment type="caution">
    <text evidence="1">The sequence shown here is derived from an EMBL/GenBank/DDBJ whole genome shotgun (WGS) entry which is preliminary data.</text>
</comment>
<name>W1WM02_9ZZZZ</name>
<feature type="non-terminal residue" evidence="1">
    <location>
        <position position="35"/>
    </location>
</feature>
<accession>W1WM02</accession>
<gene>
    <name evidence="1" type="ORF">Q604_UNBC18768G0001</name>
</gene>
<sequence>MKKAGLLFLVMIVIAVVAAGIGYWKLTGEESDTLR</sequence>